<organism evidence="1">
    <name type="scientific">Albugo laibachii Nc14</name>
    <dbReference type="NCBI Taxonomy" id="890382"/>
    <lineage>
        <taxon>Eukaryota</taxon>
        <taxon>Sar</taxon>
        <taxon>Stramenopiles</taxon>
        <taxon>Oomycota</taxon>
        <taxon>Peronosporomycetes</taxon>
        <taxon>Albuginales</taxon>
        <taxon>Albuginaceae</taxon>
        <taxon>Albugo</taxon>
    </lineage>
</organism>
<dbReference type="AlphaFoldDB" id="F0WIS6"/>
<dbReference type="HOGENOM" id="CLU_2502601_0_0_1"/>
<accession>F0WIS6</accession>
<reference evidence="1" key="1">
    <citation type="journal article" date="2011" name="PLoS Biol.">
        <title>Gene gain and loss during evolution of obligate parasitism in the white rust pathogen of Arabidopsis thaliana.</title>
        <authorList>
            <person name="Kemen E."/>
            <person name="Gardiner A."/>
            <person name="Schultz-Larsen T."/>
            <person name="Kemen A.C."/>
            <person name="Balmuth A.L."/>
            <person name="Robert-Seilaniantz A."/>
            <person name="Bailey K."/>
            <person name="Holub E."/>
            <person name="Studholme D.J."/>
            <person name="Maclean D."/>
            <person name="Jones J.D."/>
        </authorList>
    </citation>
    <scope>NUCLEOTIDE SEQUENCE</scope>
</reference>
<evidence type="ECO:0000313" key="1">
    <source>
        <dbReference type="EMBL" id="CCA21170.1"/>
    </source>
</evidence>
<protein>
    <submittedName>
        <fullName evidence="1">AlNc14C114G6461 protein</fullName>
    </submittedName>
</protein>
<name>F0WIS6_9STRA</name>
<sequence>MSAPDAVFFAIGEMELSLRSLYIAHFVYSSDRVDWYKNLIERSTTMSLLRKCFSLQTASKRTRANISSAVTVTCQFAFSHRLDGQF</sequence>
<gene>
    <name evidence="1" type="primary">AlNc14C114G6461</name>
    <name evidence="1" type="ORF">ALNC14_073130</name>
</gene>
<proteinExistence type="predicted"/>
<reference evidence="1" key="2">
    <citation type="submission" date="2011-02" db="EMBL/GenBank/DDBJ databases">
        <authorList>
            <person name="MacLean D."/>
        </authorList>
    </citation>
    <scope>NUCLEOTIDE SEQUENCE</scope>
</reference>
<dbReference type="EMBL" id="FR824159">
    <property type="protein sequence ID" value="CCA21170.1"/>
    <property type="molecule type" value="Genomic_DNA"/>
</dbReference>